<name>A0A967C3V4_9PROT</name>
<keyword evidence="2" id="KW-0175">Coiled coil</keyword>
<proteinExistence type="inferred from homology"/>
<dbReference type="Pfam" id="PF04012">
    <property type="entry name" value="PspA_IM30"/>
    <property type="match status" value="1"/>
</dbReference>
<protein>
    <submittedName>
        <fullName evidence="3">Phage shock protein PspA</fullName>
    </submittedName>
</protein>
<dbReference type="GO" id="GO:0009271">
    <property type="term" value="P:phage shock"/>
    <property type="evidence" value="ECO:0007669"/>
    <property type="project" value="TreeGrafter"/>
</dbReference>
<reference evidence="3" key="1">
    <citation type="submission" date="2020-03" db="EMBL/GenBank/DDBJ databases">
        <title>Genome of Pelagibius litoralis DSM 21314T.</title>
        <authorList>
            <person name="Wang G."/>
        </authorList>
    </citation>
    <scope>NUCLEOTIDE SEQUENCE</scope>
    <source>
        <strain evidence="3">DSM 21314</strain>
    </source>
</reference>
<evidence type="ECO:0000256" key="1">
    <source>
        <dbReference type="ARBA" id="ARBA00043985"/>
    </source>
</evidence>
<dbReference type="Proteomes" id="UP000761264">
    <property type="component" value="Unassembled WGS sequence"/>
</dbReference>
<dbReference type="GO" id="GO:0005829">
    <property type="term" value="C:cytosol"/>
    <property type="evidence" value="ECO:0007669"/>
    <property type="project" value="TreeGrafter"/>
</dbReference>
<dbReference type="PANTHER" id="PTHR31088:SF6">
    <property type="entry name" value="PHAGE SHOCK PROTEIN A"/>
    <property type="match status" value="1"/>
</dbReference>
<dbReference type="RefSeq" id="WP_167222152.1">
    <property type="nucleotide sequence ID" value="NZ_JAAQPH010000003.1"/>
</dbReference>
<accession>A0A967C3V4</accession>
<evidence type="ECO:0000313" key="4">
    <source>
        <dbReference type="Proteomes" id="UP000761264"/>
    </source>
</evidence>
<dbReference type="InterPro" id="IPR007157">
    <property type="entry name" value="PspA_VIPP1"/>
</dbReference>
<organism evidence="3 4">
    <name type="scientific">Pelagibius litoralis</name>
    <dbReference type="NCBI Taxonomy" id="374515"/>
    <lineage>
        <taxon>Bacteria</taxon>
        <taxon>Pseudomonadati</taxon>
        <taxon>Pseudomonadota</taxon>
        <taxon>Alphaproteobacteria</taxon>
        <taxon>Rhodospirillales</taxon>
        <taxon>Rhodovibrionaceae</taxon>
        <taxon>Pelagibius</taxon>
    </lineage>
</organism>
<evidence type="ECO:0000313" key="3">
    <source>
        <dbReference type="EMBL" id="NIA68019.1"/>
    </source>
</evidence>
<feature type="coiled-coil region" evidence="2">
    <location>
        <begin position="47"/>
        <end position="181"/>
    </location>
</feature>
<gene>
    <name evidence="3" type="primary">pspA</name>
    <name evidence="3" type="ORF">HBA54_05390</name>
</gene>
<dbReference type="EMBL" id="JAAQPH010000003">
    <property type="protein sequence ID" value="NIA68019.1"/>
    <property type="molecule type" value="Genomic_DNA"/>
</dbReference>
<evidence type="ECO:0000256" key="2">
    <source>
        <dbReference type="SAM" id="Coils"/>
    </source>
</evidence>
<keyword evidence="4" id="KW-1185">Reference proteome</keyword>
<dbReference type="NCBIfam" id="TIGR02977">
    <property type="entry name" value="phageshock_pspA"/>
    <property type="match status" value="1"/>
</dbReference>
<dbReference type="PANTHER" id="PTHR31088">
    <property type="entry name" value="MEMBRANE-ASSOCIATED PROTEIN VIPP1, CHLOROPLASTIC"/>
    <property type="match status" value="1"/>
</dbReference>
<comment type="similarity">
    <text evidence="1">Belongs to the PspA/Vipp/IM30 family.</text>
</comment>
<sequence length="235" mass="25859">MGIFSRLADIINSNLNAILDRAEEPEKIIRLVIQEMEDTLVEVRSTAAKTIAEKKEISRRLARLSEAQQGWEQKAELALSKGRDDLAKGALLEKAKLAEAAQALQEEFGDLEELLQQGETDIVKLESKLREAKAKQQALAARHETAGSRLKVRRTLYDGRVEEAFSRFEQVEKKLDEAEGAVEAYDLGRDGRSLADEISDLAAESAIEEELAAMKARIGKDGAKKAGDGGKPESN</sequence>
<dbReference type="AlphaFoldDB" id="A0A967C3V4"/>
<comment type="caution">
    <text evidence="3">The sequence shown here is derived from an EMBL/GenBank/DDBJ whole genome shotgun (WGS) entry which is preliminary data.</text>
</comment>
<dbReference type="InterPro" id="IPR014319">
    <property type="entry name" value="Phageshock_PspA"/>
</dbReference>